<keyword evidence="10" id="KW-1185">Reference proteome</keyword>
<evidence type="ECO:0000259" key="8">
    <source>
        <dbReference type="Pfam" id="PF13861"/>
    </source>
</evidence>
<dbReference type="Pfam" id="PF03963">
    <property type="entry name" value="FlgD"/>
    <property type="match status" value="1"/>
</dbReference>
<dbReference type="KEGG" id="pstg:E8M01_08320"/>
<dbReference type="Proteomes" id="UP000298781">
    <property type="component" value="Chromosome"/>
</dbReference>
<dbReference type="Pfam" id="PF13860">
    <property type="entry name" value="FlgD_ig"/>
    <property type="match status" value="1"/>
</dbReference>
<evidence type="ECO:0000256" key="3">
    <source>
        <dbReference type="ARBA" id="ARBA00022795"/>
    </source>
</evidence>
<evidence type="ECO:0000256" key="1">
    <source>
        <dbReference type="ARBA" id="ARBA00010577"/>
    </source>
</evidence>
<dbReference type="InterPro" id="IPR005648">
    <property type="entry name" value="FlgD"/>
</dbReference>
<dbReference type="InterPro" id="IPR025965">
    <property type="entry name" value="FlgD/Vpr_Ig-like"/>
</dbReference>
<keyword evidence="3 5" id="KW-1005">Bacterial flagellum biogenesis</keyword>
<dbReference type="Gene3D" id="2.60.40.4070">
    <property type="match status" value="1"/>
</dbReference>
<feature type="compositionally biased region" description="Polar residues" evidence="6">
    <location>
        <begin position="48"/>
        <end position="68"/>
    </location>
</feature>
<evidence type="ECO:0000313" key="9">
    <source>
        <dbReference type="EMBL" id="QCI64247.1"/>
    </source>
</evidence>
<organism evidence="9 10">
    <name type="scientific">Phreatobacter stygius</name>
    <dbReference type="NCBI Taxonomy" id="1940610"/>
    <lineage>
        <taxon>Bacteria</taxon>
        <taxon>Pseudomonadati</taxon>
        <taxon>Pseudomonadota</taxon>
        <taxon>Alphaproteobacteria</taxon>
        <taxon>Hyphomicrobiales</taxon>
        <taxon>Phreatobacteraceae</taxon>
        <taxon>Phreatobacter</taxon>
    </lineage>
</organism>
<dbReference type="Pfam" id="PF13861">
    <property type="entry name" value="FLgD_tudor"/>
    <property type="match status" value="1"/>
</dbReference>
<keyword evidence="9" id="KW-0282">Flagellum</keyword>
<reference evidence="9 10" key="1">
    <citation type="submission" date="2019-04" db="EMBL/GenBank/DDBJ databases">
        <title>Phreatobacter aquaticus sp. nov.</title>
        <authorList>
            <person name="Choi A."/>
        </authorList>
    </citation>
    <scope>NUCLEOTIDE SEQUENCE [LARGE SCALE GENOMIC DNA]</scope>
    <source>
        <strain evidence="9 10">KCTC 52518</strain>
    </source>
</reference>
<evidence type="ECO:0000313" key="10">
    <source>
        <dbReference type="Proteomes" id="UP000298781"/>
    </source>
</evidence>
<sequence>MPGSHGIGRASSKIPMDRPPSRRRSPPMPASPPRAAVSTSESERSQAMVDSTSPVSNNGTSNTSASRSRLSTNFDTFLLMLTTQLKNQDPTQPMDANQFTQQLVQYSQIEQQLSTNDKLDKLIANSQGNQATTALGYLGTKVSFDASQATPGTSETKWTFTAATGDYTVRIRDAAGKVVKEQAVTVTGGAPSSYTWDNNRSDGSPVGTGTYTMELWQGTGAAATKVNVVNTGQVSSVDTSGSEITVTVGTQKVPVSKIKSITL</sequence>
<keyword evidence="9" id="KW-0966">Cell projection</keyword>
<dbReference type="AlphaFoldDB" id="A0A4D7B8B6"/>
<feature type="region of interest" description="Disordered" evidence="6">
    <location>
        <begin position="1"/>
        <end position="68"/>
    </location>
</feature>
<gene>
    <name evidence="9" type="ORF">E8M01_08320</name>
</gene>
<accession>A0A4D7B8B6</accession>
<keyword evidence="9" id="KW-0969">Cilium</keyword>
<evidence type="ECO:0000259" key="7">
    <source>
        <dbReference type="Pfam" id="PF13860"/>
    </source>
</evidence>
<evidence type="ECO:0000256" key="6">
    <source>
        <dbReference type="SAM" id="MobiDB-lite"/>
    </source>
</evidence>
<dbReference type="EMBL" id="CP039690">
    <property type="protein sequence ID" value="QCI64247.1"/>
    <property type="molecule type" value="Genomic_DNA"/>
</dbReference>
<feature type="domain" description="FlgD/Vpr Ig-like" evidence="7">
    <location>
        <begin position="150"/>
        <end position="215"/>
    </location>
</feature>
<proteinExistence type="inferred from homology"/>
<dbReference type="OrthoDB" id="9785233at2"/>
<comment type="similarity">
    <text evidence="1 5">Belongs to the FlgD family.</text>
</comment>
<evidence type="ECO:0000256" key="2">
    <source>
        <dbReference type="ARBA" id="ARBA00016013"/>
    </source>
</evidence>
<dbReference type="GO" id="GO:0044781">
    <property type="term" value="P:bacterial-type flagellum organization"/>
    <property type="evidence" value="ECO:0007669"/>
    <property type="project" value="UniProtKB-UniRule"/>
</dbReference>
<feature type="domain" description="FlgD Tudor-like" evidence="8">
    <location>
        <begin position="129"/>
        <end position="259"/>
    </location>
</feature>
<protein>
    <recommendedName>
        <fullName evidence="2 5">Basal-body rod modification protein FlgD</fullName>
    </recommendedName>
</protein>
<dbReference type="InterPro" id="IPR025963">
    <property type="entry name" value="FLgD_Tudor"/>
</dbReference>
<evidence type="ECO:0000256" key="4">
    <source>
        <dbReference type="ARBA" id="ARBA00024746"/>
    </source>
</evidence>
<name>A0A4D7B8B6_9HYPH</name>
<evidence type="ECO:0000256" key="5">
    <source>
        <dbReference type="RuleBase" id="RU362076"/>
    </source>
</evidence>
<dbReference type="Gene3D" id="2.30.30.910">
    <property type="match status" value="1"/>
</dbReference>
<comment type="function">
    <text evidence="4 5">Required for flagellar hook formation. May act as a scaffolding protein.</text>
</comment>